<organism evidence="2 3">
    <name type="scientific">Cellulomonas hominis</name>
    <dbReference type="NCBI Taxonomy" id="156981"/>
    <lineage>
        <taxon>Bacteria</taxon>
        <taxon>Bacillati</taxon>
        <taxon>Actinomycetota</taxon>
        <taxon>Actinomycetes</taxon>
        <taxon>Micrococcales</taxon>
        <taxon>Cellulomonadaceae</taxon>
        <taxon>Cellulomonas</taxon>
    </lineage>
</organism>
<dbReference type="AlphaFoldDB" id="A0A7Z8NRW9"/>
<reference evidence="2 3" key="1">
    <citation type="submission" date="2019-05" db="EMBL/GenBank/DDBJ databases">
        <title>Genome sequence of Cellulomonas hominis strain CS1.</title>
        <authorList>
            <person name="Belmont J."/>
            <person name="Maclea K.S."/>
        </authorList>
    </citation>
    <scope>NUCLEOTIDE SEQUENCE [LARGE SCALE GENOMIC DNA]</scope>
    <source>
        <strain evidence="2 3">CS1</strain>
    </source>
</reference>
<accession>A0A7Z8NRW9</accession>
<dbReference type="RefSeq" id="WP_154728037.1">
    <property type="nucleotide sequence ID" value="NZ_SZYE01000006.1"/>
</dbReference>
<keyword evidence="1" id="KW-0812">Transmembrane</keyword>
<evidence type="ECO:0000313" key="3">
    <source>
        <dbReference type="Proteomes" id="UP000308121"/>
    </source>
</evidence>
<keyword evidence="1" id="KW-1133">Transmembrane helix</keyword>
<name>A0A7Z8NRW9_9CELL</name>
<comment type="caution">
    <text evidence="2">The sequence shown here is derived from an EMBL/GenBank/DDBJ whole genome shotgun (WGS) entry which is preliminary data.</text>
</comment>
<keyword evidence="1" id="KW-0472">Membrane</keyword>
<feature type="transmembrane region" description="Helical" evidence="1">
    <location>
        <begin position="47"/>
        <end position="71"/>
    </location>
</feature>
<dbReference type="Proteomes" id="UP000308121">
    <property type="component" value="Unassembled WGS sequence"/>
</dbReference>
<proteinExistence type="predicted"/>
<protein>
    <submittedName>
        <fullName evidence="2">Uncharacterized protein</fullName>
    </submittedName>
</protein>
<feature type="transmembrane region" description="Helical" evidence="1">
    <location>
        <begin position="83"/>
        <end position="105"/>
    </location>
</feature>
<evidence type="ECO:0000313" key="2">
    <source>
        <dbReference type="EMBL" id="TKR27149.1"/>
    </source>
</evidence>
<sequence>MIATLIPVYMLVLYVGRERLIEDPLRRAQQIEPTRAFRRELARMHAVMRLTSTYSVVVLTAAEVLAVLGLVNDAGVSGWRGTFAVFAVVSAVVIFGSATLGPIWIERYVP</sequence>
<dbReference type="EMBL" id="SZYE01000006">
    <property type="protein sequence ID" value="TKR27149.1"/>
    <property type="molecule type" value="Genomic_DNA"/>
</dbReference>
<gene>
    <name evidence="2" type="ORF">FA014_01980</name>
</gene>
<evidence type="ECO:0000256" key="1">
    <source>
        <dbReference type="SAM" id="Phobius"/>
    </source>
</evidence>